<dbReference type="Proteomes" id="UP000189462">
    <property type="component" value="Unassembled WGS sequence"/>
</dbReference>
<comment type="caution">
    <text evidence="2">The sequence shown here is derived from an EMBL/GenBank/DDBJ whole genome shotgun (WGS) entry which is preliminary data.</text>
</comment>
<reference evidence="2 3" key="1">
    <citation type="submission" date="2017-02" db="EMBL/GenBank/DDBJ databases">
        <title>Genomic diversity within the haloalkaliphilic genus Thioalkalivibrio.</title>
        <authorList>
            <person name="Ahn A.-C."/>
            <person name="Meier-Kolthoff J."/>
            <person name="Overmars L."/>
            <person name="Richter M."/>
            <person name="Woyke T."/>
            <person name="Sorokin D.Y."/>
            <person name="Muyzer G."/>
        </authorList>
    </citation>
    <scope>NUCLEOTIDE SEQUENCE [LARGE SCALE GENOMIC DNA]</scope>
    <source>
        <strain evidence="2 3">ALJD</strain>
    </source>
</reference>
<sequence length="224" mass="25288">MTILYYFHSSPQSQRVRLALACKGVPFEDRPLAWDDDETFFDLGIARSAPVLQLDNTPLLTDSADILQRIDELFPGTPPLVEGRIHEAAWQALLDWRSSCDAVLERLYAPVRPAYREIGADAGHLAAYKEEIRHRFGMSLEALANDRYDGFAQFSRMSRLAQLARHLAANRFYMGEISIADMLLCADLYPLQLHDGITLPVDLMYYFERVETCCGVSPGDNLTA</sequence>
<accession>A0A1V3NIA1</accession>
<gene>
    <name evidence="2" type="ORF">B1C78_08245</name>
</gene>
<protein>
    <submittedName>
        <fullName evidence="2">Glutathione S-transferase</fullName>
    </submittedName>
</protein>
<feature type="domain" description="GST N-terminal" evidence="1">
    <location>
        <begin position="1"/>
        <end position="78"/>
    </location>
</feature>
<dbReference type="RefSeq" id="WP_077278670.1">
    <property type="nucleotide sequence ID" value="NZ_MVBK01000044.1"/>
</dbReference>
<name>A0A1V3NIA1_9GAMM</name>
<dbReference type="GO" id="GO:0016740">
    <property type="term" value="F:transferase activity"/>
    <property type="evidence" value="ECO:0007669"/>
    <property type="project" value="UniProtKB-KW"/>
</dbReference>
<proteinExistence type="predicted"/>
<dbReference type="InterPro" id="IPR036249">
    <property type="entry name" value="Thioredoxin-like_sf"/>
</dbReference>
<evidence type="ECO:0000313" key="3">
    <source>
        <dbReference type="Proteomes" id="UP000189462"/>
    </source>
</evidence>
<dbReference type="Pfam" id="PF13417">
    <property type="entry name" value="GST_N_3"/>
    <property type="match status" value="1"/>
</dbReference>
<dbReference type="OrthoDB" id="5291571at2"/>
<dbReference type="AlphaFoldDB" id="A0A1V3NIA1"/>
<evidence type="ECO:0000259" key="1">
    <source>
        <dbReference type="PROSITE" id="PS50404"/>
    </source>
</evidence>
<dbReference type="InterPro" id="IPR004045">
    <property type="entry name" value="Glutathione_S-Trfase_N"/>
</dbReference>
<keyword evidence="2" id="KW-0808">Transferase</keyword>
<dbReference type="Gene3D" id="3.40.30.10">
    <property type="entry name" value="Glutaredoxin"/>
    <property type="match status" value="1"/>
</dbReference>
<dbReference type="EMBL" id="MVBK01000044">
    <property type="protein sequence ID" value="OOG24801.1"/>
    <property type="molecule type" value="Genomic_DNA"/>
</dbReference>
<keyword evidence="3" id="KW-1185">Reference proteome</keyword>
<dbReference type="Gene3D" id="1.20.1050.10">
    <property type="match status" value="1"/>
</dbReference>
<organism evidence="2 3">
    <name type="scientific">Thioalkalivibrio denitrificans</name>
    <dbReference type="NCBI Taxonomy" id="108003"/>
    <lineage>
        <taxon>Bacteria</taxon>
        <taxon>Pseudomonadati</taxon>
        <taxon>Pseudomonadota</taxon>
        <taxon>Gammaproteobacteria</taxon>
        <taxon>Chromatiales</taxon>
        <taxon>Ectothiorhodospiraceae</taxon>
        <taxon>Thioalkalivibrio</taxon>
    </lineage>
</organism>
<dbReference type="PROSITE" id="PS50404">
    <property type="entry name" value="GST_NTER"/>
    <property type="match status" value="1"/>
</dbReference>
<dbReference type="SUPFAM" id="SSF52833">
    <property type="entry name" value="Thioredoxin-like"/>
    <property type="match status" value="1"/>
</dbReference>
<dbReference type="CDD" id="cd00570">
    <property type="entry name" value="GST_N_family"/>
    <property type="match status" value="1"/>
</dbReference>
<dbReference type="STRING" id="108003.B1C78_08245"/>
<evidence type="ECO:0000313" key="2">
    <source>
        <dbReference type="EMBL" id="OOG24801.1"/>
    </source>
</evidence>